<dbReference type="InterPro" id="IPR008969">
    <property type="entry name" value="CarboxyPept-like_regulatory"/>
</dbReference>
<name>A0ABW8YY56_9FLAO</name>
<dbReference type="PROSITE" id="PS51257">
    <property type="entry name" value="PROKAR_LIPOPROTEIN"/>
    <property type="match status" value="1"/>
</dbReference>
<comment type="caution">
    <text evidence="1">The sequence shown here is derived from an EMBL/GenBank/DDBJ whole genome shotgun (WGS) entry which is preliminary data.</text>
</comment>
<dbReference type="Gene3D" id="2.60.40.1120">
    <property type="entry name" value="Carboxypeptidase-like, regulatory domain"/>
    <property type="match status" value="1"/>
</dbReference>
<keyword evidence="2" id="KW-1185">Reference proteome</keyword>
<dbReference type="RefSeq" id="WP_408084339.1">
    <property type="nucleotide sequence ID" value="NZ_JBELPZ010000005.1"/>
</dbReference>
<dbReference type="SUPFAM" id="SSF49464">
    <property type="entry name" value="Carboxypeptidase regulatory domain-like"/>
    <property type="match status" value="1"/>
</dbReference>
<evidence type="ECO:0000313" key="2">
    <source>
        <dbReference type="Proteomes" id="UP001629156"/>
    </source>
</evidence>
<proteinExistence type="predicted"/>
<evidence type="ECO:0000313" key="1">
    <source>
        <dbReference type="EMBL" id="MFL9844085.1"/>
    </source>
</evidence>
<gene>
    <name evidence="1" type="ORF">ABS766_06605</name>
</gene>
<protein>
    <submittedName>
        <fullName evidence="1">Carboxypeptidase-like regulatory domain-containing protein</fullName>
    </submittedName>
</protein>
<accession>A0ABW8YY56</accession>
<reference evidence="1 2" key="1">
    <citation type="submission" date="2024-06" db="EMBL/GenBank/DDBJ databases">
        <authorList>
            <person name="Kaempfer P."/>
            <person name="Viver T."/>
        </authorList>
    </citation>
    <scope>NUCLEOTIDE SEQUENCE [LARGE SCALE GENOMIC DNA]</scope>
    <source>
        <strain evidence="1 2">ST-119</strain>
    </source>
</reference>
<dbReference type="Proteomes" id="UP001629156">
    <property type="component" value="Unassembled WGS sequence"/>
</dbReference>
<sequence>MKKFAILFTFLAVAACSSDDDSSDNCTDVYTAGLIVTVQDGGVMMTDGVTVTATDGDYIEELALQTDMKFHGAFERAGTYKVTVTAAGYQPYVSEDLMVDEDECHVITEEITVQLQPEAE</sequence>
<dbReference type="EMBL" id="JBELPZ010000005">
    <property type="protein sequence ID" value="MFL9844085.1"/>
    <property type="molecule type" value="Genomic_DNA"/>
</dbReference>
<organism evidence="1 2">
    <name type="scientific">Flavobacterium rhizosphaerae</name>
    <dbReference type="NCBI Taxonomy" id="3163298"/>
    <lineage>
        <taxon>Bacteria</taxon>
        <taxon>Pseudomonadati</taxon>
        <taxon>Bacteroidota</taxon>
        <taxon>Flavobacteriia</taxon>
        <taxon>Flavobacteriales</taxon>
        <taxon>Flavobacteriaceae</taxon>
        <taxon>Flavobacterium</taxon>
    </lineage>
</organism>